<feature type="transmembrane region" description="Helical" evidence="5">
    <location>
        <begin position="166"/>
        <end position="187"/>
    </location>
</feature>
<feature type="transmembrane region" description="Helical" evidence="5">
    <location>
        <begin position="193"/>
        <end position="214"/>
    </location>
</feature>
<dbReference type="Proteomes" id="UP000177821">
    <property type="component" value="Unassembled WGS sequence"/>
</dbReference>
<feature type="transmembrane region" description="Helical" evidence="5">
    <location>
        <begin position="67"/>
        <end position="87"/>
    </location>
</feature>
<keyword evidence="3 5" id="KW-1133">Transmembrane helix</keyword>
<dbReference type="PANTHER" id="PTHR16950:SF16">
    <property type="entry name" value="ZINC TRANSPORTER ZIP13"/>
    <property type="match status" value="1"/>
</dbReference>
<comment type="caution">
    <text evidence="6">The sequence shown here is derived from an EMBL/GenBank/DDBJ whole genome shotgun (WGS) entry which is preliminary data.</text>
</comment>
<evidence type="ECO:0000256" key="3">
    <source>
        <dbReference type="ARBA" id="ARBA00022989"/>
    </source>
</evidence>
<dbReference type="AlphaFoldDB" id="A0A1G1WNH9"/>
<sequence length="247" mass="26779">MTLTLILLATLISSALGLIGGLLLLAKKGLSESVSLSLVSFAAGTLLATAFLDLLPESIELSQNPESVLPFVLTGVMIFFFIERYLLWFHHHHGKSDEETAPSTSLILIGDTFHNFLDGVLVAGSFLVNPVLGLTTSAAIVLHEIPQEISDFTVLLYGGMKKWRIVLYNLISALASVLGGLMGYFFLSSLTSLIPYSLALGAGMFIYISCSDLIPEVHKSFRQKSALIQTLLFLGGVILIWVAKVYE</sequence>
<dbReference type="EMBL" id="MHCX01000032">
    <property type="protein sequence ID" value="OGY29244.1"/>
    <property type="molecule type" value="Genomic_DNA"/>
</dbReference>
<organism evidence="6 7">
    <name type="scientific">Candidatus Woykebacteria bacterium RIFCSPHIGHO2_02_FULL_43_16b</name>
    <dbReference type="NCBI Taxonomy" id="1802601"/>
    <lineage>
        <taxon>Bacteria</taxon>
        <taxon>Candidatus Woykeibacteriota</taxon>
    </lineage>
</organism>
<dbReference type="PANTHER" id="PTHR16950">
    <property type="entry name" value="ZINC TRANSPORTER SLC39A7 HISTIDINE-RICH MEMBRANE PROTEIN KE4"/>
    <property type="match status" value="1"/>
</dbReference>
<dbReference type="GO" id="GO:0016020">
    <property type="term" value="C:membrane"/>
    <property type="evidence" value="ECO:0007669"/>
    <property type="project" value="UniProtKB-SubCell"/>
</dbReference>
<comment type="subcellular location">
    <subcellularLocation>
        <location evidence="1">Membrane</location>
        <topology evidence="1">Multi-pass membrane protein</topology>
    </subcellularLocation>
</comment>
<dbReference type="GO" id="GO:0046873">
    <property type="term" value="F:metal ion transmembrane transporter activity"/>
    <property type="evidence" value="ECO:0007669"/>
    <property type="project" value="InterPro"/>
</dbReference>
<name>A0A1G1WNH9_9BACT</name>
<evidence type="ECO:0000256" key="4">
    <source>
        <dbReference type="ARBA" id="ARBA00023136"/>
    </source>
</evidence>
<gene>
    <name evidence="6" type="ORF">A3J50_03490</name>
</gene>
<keyword evidence="4 5" id="KW-0472">Membrane</keyword>
<evidence type="ECO:0000313" key="7">
    <source>
        <dbReference type="Proteomes" id="UP000177821"/>
    </source>
</evidence>
<keyword evidence="2 5" id="KW-0812">Transmembrane</keyword>
<protein>
    <recommendedName>
        <fullName evidence="8">ZIP zinc transporter</fullName>
    </recommendedName>
</protein>
<dbReference type="Pfam" id="PF02535">
    <property type="entry name" value="Zip"/>
    <property type="match status" value="1"/>
</dbReference>
<evidence type="ECO:0008006" key="8">
    <source>
        <dbReference type="Google" id="ProtNLM"/>
    </source>
</evidence>
<reference evidence="6 7" key="1">
    <citation type="journal article" date="2016" name="Nat. Commun.">
        <title>Thousands of microbial genomes shed light on interconnected biogeochemical processes in an aquifer system.</title>
        <authorList>
            <person name="Anantharaman K."/>
            <person name="Brown C.T."/>
            <person name="Hug L.A."/>
            <person name="Sharon I."/>
            <person name="Castelle C.J."/>
            <person name="Probst A.J."/>
            <person name="Thomas B.C."/>
            <person name="Singh A."/>
            <person name="Wilkins M.J."/>
            <person name="Karaoz U."/>
            <person name="Brodie E.L."/>
            <person name="Williams K.H."/>
            <person name="Hubbard S.S."/>
            <person name="Banfield J.F."/>
        </authorList>
    </citation>
    <scope>NUCLEOTIDE SEQUENCE [LARGE SCALE GENOMIC DNA]</scope>
</reference>
<evidence type="ECO:0000313" key="6">
    <source>
        <dbReference type="EMBL" id="OGY29244.1"/>
    </source>
</evidence>
<feature type="transmembrane region" description="Helical" evidence="5">
    <location>
        <begin position="33"/>
        <end position="55"/>
    </location>
</feature>
<evidence type="ECO:0000256" key="5">
    <source>
        <dbReference type="SAM" id="Phobius"/>
    </source>
</evidence>
<proteinExistence type="predicted"/>
<feature type="transmembrane region" description="Helical" evidence="5">
    <location>
        <begin position="226"/>
        <end position="246"/>
    </location>
</feature>
<accession>A0A1G1WNH9</accession>
<dbReference type="InterPro" id="IPR003689">
    <property type="entry name" value="ZIP"/>
</dbReference>
<evidence type="ECO:0000256" key="1">
    <source>
        <dbReference type="ARBA" id="ARBA00004141"/>
    </source>
</evidence>
<evidence type="ECO:0000256" key="2">
    <source>
        <dbReference type="ARBA" id="ARBA00022692"/>
    </source>
</evidence>